<evidence type="ECO:0000313" key="4">
    <source>
        <dbReference type="EMBL" id="MBB6502078.1"/>
    </source>
</evidence>
<protein>
    <recommendedName>
        <fullName evidence="6">Short-chain dehydrogenase</fullName>
    </recommendedName>
</protein>
<dbReference type="AlphaFoldDB" id="A0A7X0J6M5"/>
<dbReference type="PIRSF" id="PIRSF000126">
    <property type="entry name" value="11-beta-HSD1"/>
    <property type="match status" value="1"/>
</dbReference>
<dbReference type="EMBL" id="JACHCC010000012">
    <property type="protein sequence ID" value="MBB6502078.1"/>
    <property type="molecule type" value="Genomic_DNA"/>
</dbReference>
<dbReference type="SUPFAM" id="SSF51735">
    <property type="entry name" value="NAD(P)-binding Rossmann-fold domains"/>
    <property type="match status" value="1"/>
</dbReference>
<reference evidence="4 5" key="1">
    <citation type="submission" date="2020-08" db="EMBL/GenBank/DDBJ databases">
        <title>Genomic Encyclopedia of Type Strains, Phase IV (KMG-V): Genome sequencing to study the core and pangenomes of soil and plant-associated prokaryotes.</title>
        <authorList>
            <person name="Whitman W."/>
        </authorList>
    </citation>
    <scope>NUCLEOTIDE SEQUENCE [LARGE SCALE GENOMIC DNA]</scope>
    <source>
        <strain evidence="4 5">M2T3</strain>
    </source>
</reference>
<dbReference type="Proteomes" id="UP000521017">
    <property type="component" value="Unassembled WGS sequence"/>
</dbReference>
<evidence type="ECO:0000256" key="2">
    <source>
        <dbReference type="ARBA" id="ARBA00023002"/>
    </source>
</evidence>
<dbReference type="PRINTS" id="PR00080">
    <property type="entry name" value="SDRFAMILY"/>
</dbReference>
<sequence>MNEYALITGASKGIGKSMALLLASTGYNLLLIARSGTELEELSIQIQNKYQVRVSYLAIDLSGNNASKEVAGWCKNQTSQLSILINNAGFGLWGNFEDLVLADQLNMLQLNINAVVELSHLLLPVLKQQKQAYILNIASTAAYQALPTLAVYAATKTFILSYSRALRFELKNSPVSVSCLCPGPTDTGFASRAGMDALTDLANKFNTPPEEVARIGLKGMFNKKSEIIPGFLNKLSAFGANHLPKSLIERISASLFRH</sequence>
<evidence type="ECO:0000313" key="5">
    <source>
        <dbReference type="Proteomes" id="UP000521017"/>
    </source>
</evidence>
<keyword evidence="2" id="KW-0560">Oxidoreductase</keyword>
<dbReference type="CDD" id="cd05233">
    <property type="entry name" value="SDR_c"/>
    <property type="match status" value="1"/>
</dbReference>
<comment type="caution">
    <text evidence="4">The sequence shown here is derived from an EMBL/GenBank/DDBJ whole genome shotgun (WGS) entry which is preliminary data.</text>
</comment>
<dbReference type="InterPro" id="IPR002347">
    <property type="entry name" value="SDR_fam"/>
</dbReference>
<dbReference type="Gene3D" id="3.40.50.720">
    <property type="entry name" value="NAD(P)-binding Rossmann-like Domain"/>
    <property type="match status" value="1"/>
</dbReference>
<evidence type="ECO:0000256" key="1">
    <source>
        <dbReference type="ARBA" id="ARBA00006484"/>
    </source>
</evidence>
<dbReference type="PROSITE" id="PS00061">
    <property type="entry name" value="ADH_SHORT"/>
    <property type="match status" value="1"/>
</dbReference>
<gene>
    <name evidence="4" type="ORF">HDF25_004255</name>
</gene>
<proteinExistence type="inferred from homology"/>
<evidence type="ECO:0008006" key="6">
    <source>
        <dbReference type="Google" id="ProtNLM"/>
    </source>
</evidence>
<dbReference type="GO" id="GO:0016491">
    <property type="term" value="F:oxidoreductase activity"/>
    <property type="evidence" value="ECO:0007669"/>
    <property type="project" value="UniProtKB-KW"/>
</dbReference>
<dbReference type="PANTHER" id="PTHR44196:SF2">
    <property type="entry name" value="SHORT-CHAIN DEHYDROGENASE-RELATED"/>
    <property type="match status" value="1"/>
</dbReference>
<organism evidence="4 5">
    <name type="scientific">Pedobacter cryoconitis</name>
    <dbReference type="NCBI Taxonomy" id="188932"/>
    <lineage>
        <taxon>Bacteria</taxon>
        <taxon>Pseudomonadati</taxon>
        <taxon>Bacteroidota</taxon>
        <taxon>Sphingobacteriia</taxon>
        <taxon>Sphingobacteriales</taxon>
        <taxon>Sphingobacteriaceae</taxon>
        <taxon>Pedobacter</taxon>
    </lineage>
</organism>
<dbReference type="InterPro" id="IPR020904">
    <property type="entry name" value="Sc_DH/Rdtase_CS"/>
</dbReference>
<comment type="similarity">
    <text evidence="1 3">Belongs to the short-chain dehydrogenases/reductases (SDR) family.</text>
</comment>
<dbReference type="PRINTS" id="PR00081">
    <property type="entry name" value="GDHRDH"/>
</dbReference>
<dbReference type="GO" id="GO:0016020">
    <property type="term" value="C:membrane"/>
    <property type="evidence" value="ECO:0007669"/>
    <property type="project" value="TreeGrafter"/>
</dbReference>
<evidence type="ECO:0000256" key="3">
    <source>
        <dbReference type="RuleBase" id="RU000363"/>
    </source>
</evidence>
<name>A0A7X0J6M5_9SPHI</name>
<dbReference type="Pfam" id="PF00106">
    <property type="entry name" value="adh_short"/>
    <property type="match status" value="1"/>
</dbReference>
<dbReference type="PANTHER" id="PTHR44196">
    <property type="entry name" value="DEHYDROGENASE/REDUCTASE SDR FAMILY MEMBER 7B"/>
    <property type="match status" value="1"/>
</dbReference>
<accession>A0A7X0J6M5</accession>
<dbReference type="RefSeq" id="WP_184628345.1">
    <property type="nucleotide sequence ID" value="NZ_JACHCC010000012.1"/>
</dbReference>
<dbReference type="InterPro" id="IPR036291">
    <property type="entry name" value="NAD(P)-bd_dom_sf"/>
</dbReference>